<evidence type="ECO:0000256" key="2">
    <source>
        <dbReference type="ARBA" id="ARBA00008974"/>
    </source>
</evidence>
<comment type="similarity">
    <text evidence="2 7">Belongs to the purine-cytosine permease (2.A.39) family.</text>
</comment>
<feature type="compositionally biased region" description="Basic and acidic residues" evidence="8">
    <location>
        <begin position="1"/>
        <end position="18"/>
    </location>
</feature>
<evidence type="ECO:0000256" key="5">
    <source>
        <dbReference type="ARBA" id="ARBA00022989"/>
    </source>
</evidence>
<dbReference type="InterPro" id="IPR001248">
    <property type="entry name" value="Pur-cyt_permease"/>
</dbReference>
<keyword evidence="4 9" id="KW-0812">Transmembrane</keyword>
<evidence type="ECO:0000313" key="11">
    <source>
        <dbReference type="Proteomes" id="UP000077266"/>
    </source>
</evidence>
<keyword evidence="5 9" id="KW-1133">Transmembrane helix</keyword>
<keyword evidence="11" id="KW-1185">Reference proteome</keyword>
<proteinExistence type="inferred from homology"/>
<feature type="transmembrane region" description="Helical" evidence="9">
    <location>
        <begin position="487"/>
        <end position="506"/>
    </location>
</feature>
<evidence type="ECO:0000256" key="7">
    <source>
        <dbReference type="PIRNR" id="PIRNR002744"/>
    </source>
</evidence>
<feature type="transmembrane region" description="Helical" evidence="9">
    <location>
        <begin position="285"/>
        <end position="307"/>
    </location>
</feature>
<dbReference type="Proteomes" id="UP000077266">
    <property type="component" value="Unassembled WGS sequence"/>
</dbReference>
<evidence type="ECO:0000313" key="10">
    <source>
        <dbReference type="EMBL" id="KZV82414.1"/>
    </source>
</evidence>
<dbReference type="Gene3D" id="1.10.4160.10">
    <property type="entry name" value="Hydantoin permease"/>
    <property type="match status" value="1"/>
</dbReference>
<dbReference type="InParanoid" id="A0A165CGL0"/>
<evidence type="ECO:0000256" key="6">
    <source>
        <dbReference type="ARBA" id="ARBA00023136"/>
    </source>
</evidence>
<feature type="transmembrane region" description="Helical" evidence="9">
    <location>
        <begin position="98"/>
        <end position="117"/>
    </location>
</feature>
<evidence type="ECO:0000256" key="9">
    <source>
        <dbReference type="SAM" id="Phobius"/>
    </source>
</evidence>
<feature type="transmembrane region" description="Helical" evidence="9">
    <location>
        <begin position="244"/>
        <end position="264"/>
    </location>
</feature>
<organism evidence="10 11">
    <name type="scientific">Exidia glandulosa HHB12029</name>
    <dbReference type="NCBI Taxonomy" id="1314781"/>
    <lineage>
        <taxon>Eukaryota</taxon>
        <taxon>Fungi</taxon>
        <taxon>Dikarya</taxon>
        <taxon>Basidiomycota</taxon>
        <taxon>Agaricomycotina</taxon>
        <taxon>Agaricomycetes</taxon>
        <taxon>Auriculariales</taxon>
        <taxon>Exidiaceae</taxon>
        <taxon>Exidia</taxon>
    </lineage>
</organism>
<evidence type="ECO:0000256" key="8">
    <source>
        <dbReference type="SAM" id="MobiDB-lite"/>
    </source>
</evidence>
<feature type="transmembrane region" description="Helical" evidence="9">
    <location>
        <begin position="381"/>
        <end position="402"/>
    </location>
</feature>
<reference evidence="10 11" key="1">
    <citation type="journal article" date="2016" name="Mol. Biol. Evol.">
        <title>Comparative Genomics of Early-Diverging Mushroom-Forming Fungi Provides Insights into the Origins of Lignocellulose Decay Capabilities.</title>
        <authorList>
            <person name="Nagy L.G."/>
            <person name="Riley R."/>
            <person name="Tritt A."/>
            <person name="Adam C."/>
            <person name="Daum C."/>
            <person name="Floudas D."/>
            <person name="Sun H."/>
            <person name="Yadav J.S."/>
            <person name="Pangilinan J."/>
            <person name="Larsson K.H."/>
            <person name="Matsuura K."/>
            <person name="Barry K."/>
            <person name="Labutti K."/>
            <person name="Kuo R."/>
            <person name="Ohm R.A."/>
            <person name="Bhattacharya S.S."/>
            <person name="Shirouzu T."/>
            <person name="Yoshinaga Y."/>
            <person name="Martin F.M."/>
            <person name="Grigoriev I.V."/>
            <person name="Hibbett D.S."/>
        </authorList>
    </citation>
    <scope>NUCLEOTIDE SEQUENCE [LARGE SCALE GENOMIC DNA]</scope>
    <source>
        <strain evidence="10 11">HHB12029</strain>
    </source>
</reference>
<feature type="transmembrane region" description="Helical" evidence="9">
    <location>
        <begin position="342"/>
        <end position="369"/>
    </location>
</feature>
<dbReference type="GO" id="GO:0022857">
    <property type="term" value="F:transmembrane transporter activity"/>
    <property type="evidence" value="ECO:0007669"/>
    <property type="project" value="InterPro"/>
</dbReference>
<dbReference type="PIRSF" id="PIRSF002744">
    <property type="entry name" value="Pur-cyt_permease"/>
    <property type="match status" value="1"/>
</dbReference>
<feature type="transmembrane region" description="Helical" evidence="9">
    <location>
        <begin position="408"/>
        <end position="431"/>
    </location>
</feature>
<comment type="subcellular location">
    <subcellularLocation>
        <location evidence="1">Membrane</location>
        <topology evidence="1">Multi-pass membrane protein</topology>
    </subcellularLocation>
</comment>
<dbReference type="InterPro" id="IPR026030">
    <property type="entry name" value="Pur-cyt_permease_Fcy2/21/22"/>
</dbReference>
<feature type="transmembrane region" description="Helical" evidence="9">
    <location>
        <begin position="215"/>
        <end position="232"/>
    </location>
</feature>
<dbReference type="GO" id="GO:0005886">
    <property type="term" value="C:plasma membrane"/>
    <property type="evidence" value="ECO:0007669"/>
    <property type="project" value="TreeGrafter"/>
</dbReference>
<evidence type="ECO:0000256" key="4">
    <source>
        <dbReference type="ARBA" id="ARBA00022692"/>
    </source>
</evidence>
<dbReference type="Pfam" id="PF02133">
    <property type="entry name" value="Transp_cyt_pur"/>
    <property type="match status" value="1"/>
</dbReference>
<keyword evidence="6 7" id="KW-0472">Membrane</keyword>
<keyword evidence="3 7" id="KW-0813">Transport</keyword>
<dbReference type="STRING" id="1314781.A0A165CGL0"/>
<dbReference type="PANTHER" id="PTHR31806">
    <property type="entry name" value="PURINE-CYTOSINE PERMEASE FCY2-RELATED"/>
    <property type="match status" value="1"/>
</dbReference>
<evidence type="ECO:0000256" key="3">
    <source>
        <dbReference type="ARBA" id="ARBA00022448"/>
    </source>
</evidence>
<dbReference type="PANTHER" id="PTHR31806:SF5">
    <property type="entry name" value="PURINE-CYTOSINE PERMEASE FCY21"/>
    <property type="match status" value="1"/>
</dbReference>
<dbReference type="EMBL" id="KV426326">
    <property type="protein sequence ID" value="KZV82414.1"/>
    <property type="molecule type" value="Genomic_DNA"/>
</dbReference>
<gene>
    <name evidence="10" type="ORF">EXIGLDRAFT_843765</name>
</gene>
<dbReference type="OrthoDB" id="2116389at2759"/>
<feature type="transmembrane region" description="Helical" evidence="9">
    <location>
        <begin position="184"/>
        <end position="203"/>
    </location>
</feature>
<name>A0A165CGL0_EXIGL</name>
<protein>
    <submittedName>
        <fullName evidence="10">NCS cytosine-purine permease</fullName>
    </submittedName>
</protein>
<feature type="transmembrane region" description="Helical" evidence="9">
    <location>
        <begin position="69"/>
        <end position="92"/>
    </location>
</feature>
<feature type="transmembrane region" description="Helical" evidence="9">
    <location>
        <begin position="138"/>
        <end position="164"/>
    </location>
</feature>
<feature type="transmembrane region" description="Helical" evidence="9">
    <location>
        <begin position="452"/>
        <end position="475"/>
    </location>
</feature>
<accession>A0A165CGL0</accession>
<dbReference type="AlphaFoldDB" id="A0A165CGL0"/>
<sequence length="513" mass="55620">MSQSRHSIEKDKDVRVDDESLDLQEKGGLPPESQFQHLSRRLLTLGVETRGILPVSVEDRSDPEFRKVFFLWLSANCNILSISAGTLGPLVFGLSFRDTALCILGFNIIGCALPAYFSTFGPKLGLRQMVHARYSFGFFGAILPAFLNLATMMGYLILSCILGGSTLSSASVSFDPTVGERAGGISWDVGIVIVAIISLFVSFCGYRVLNVYERFAFIPVFIVFLIATGVGGKHLSPDNSLPPATAPQILSFGATVAGFVISYCPLSSDFTTYMRPDVSSYKVFFYTYFGFMTPIVLVQTLGAAFAASLTANPSWALAYETTSLSGLLHAILHPAGDKFARFLLVILAFSVSANVSPTLYSFGLSLQVVFPFRATLRIPRYILSAVAVAILIPLAIVAATHFEEALSNFLGLIGYWSAIFGSVVFTEHIVFRRGVFSRYNVGFWDLSHALPPGLAALASCAVGIAFVVLCMEEAWFTGPIAKHTGDIAFELGFAATALTYIPLRAIERRIAGR</sequence>
<evidence type="ECO:0000256" key="1">
    <source>
        <dbReference type="ARBA" id="ARBA00004141"/>
    </source>
</evidence>
<feature type="region of interest" description="Disordered" evidence="8">
    <location>
        <begin position="1"/>
        <end position="31"/>
    </location>
</feature>